<feature type="chain" id="PRO_5022136668" evidence="1">
    <location>
        <begin position="26"/>
        <end position="381"/>
    </location>
</feature>
<evidence type="ECO:0000313" key="2">
    <source>
        <dbReference type="EMBL" id="TWB24771.1"/>
    </source>
</evidence>
<sequence>MKKMNMGLAGLAGFLALCLHCPAQAQIGVGPTLNPAFCNQPTQRETVAYIDDMSLVEGKTEWAQKLVTKLISSLTPGERVAVVQISPASGQSKAIWSGCWPDYNAEQRSQIGSQHYIFSKNPLDGLKEQQALFQGYIGQALTKIYTESKRPQGQVRFTPDNAPKKQILRALASDEGRYSSTQKTIRAVIYSDMMENSDLGSVYAPLPEKFPNYGERLGSRFRHGVFYAFGVAGNVDNSTNLPEKARTFWTHALEMMSASAAGFGSDLVIENRVPVASYVFDLKTALGDDKLEGKMSLLVDRDGALIDSWIGFDRLSIVGLTGKFKCDGENCLLDGSTARGLVTKSDTDTVQLSGKQTDLSGQIGVRSTKQLFELRAVLPRT</sequence>
<feature type="signal peptide" evidence="1">
    <location>
        <begin position="1"/>
        <end position="25"/>
    </location>
</feature>
<dbReference type="Proteomes" id="UP000319859">
    <property type="component" value="Unassembled WGS sequence"/>
</dbReference>
<evidence type="ECO:0000256" key="1">
    <source>
        <dbReference type="SAM" id="SignalP"/>
    </source>
</evidence>
<gene>
    <name evidence="2" type="ORF">FBZ89_101397</name>
</gene>
<dbReference type="EMBL" id="VITN01000001">
    <property type="protein sequence ID" value="TWB24771.1"/>
    <property type="molecule type" value="Genomic_DNA"/>
</dbReference>
<keyword evidence="1" id="KW-0732">Signal</keyword>
<accession>A0A560FT83</accession>
<proteinExistence type="predicted"/>
<dbReference type="OrthoDB" id="7263460at2"/>
<name>A0A560FT83_9PROT</name>
<protein>
    <submittedName>
        <fullName evidence="2">Uncharacterized protein</fullName>
    </submittedName>
</protein>
<organism evidence="2 3">
    <name type="scientific">Nitrospirillum amazonense</name>
    <dbReference type="NCBI Taxonomy" id="28077"/>
    <lineage>
        <taxon>Bacteria</taxon>
        <taxon>Pseudomonadati</taxon>
        <taxon>Pseudomonadota</taxon>
        <taxon>Alphaproteobacteria</taxon>
        <taxon>Rhodospirillales</taxon>
        <taxon>Azospirillaceae</taxon>
        <taxon>Nitrospirillum</taxon>
    </lineage>
</organism>
<evidence type="ECO:0000313" key="3">
    <source>
        <dbReference type="Proteomes" id="UP000319859"/>
    </source>
</evidence>
<dbReference type="RefSeq" id="WP_145748342.1">
    <property type="nucleotide sequence ID" value="NZ_VITN01000001.1"/>
</dbReference>
<comment type="caution">
    <text evidence="2">The sequence shown here is derived from an EMBL/GenBank/DDBJ whole genome shotgun (WGS) entry which is preliminary data.</text>
</comment>
<dbReference type="AlphaFoldDB" id="A0A560FT83"/>
<reference evidence="2 3" key="1">
    <citation type="submission" date="2019-06" db="EMBL/GenBank/DDBJ databases">
        <title>Genomic Encyclopedia of Type Strains, Phase IV (KMG-V): Genome sequencing to study the core and pangenomes of soil and plant-associated prokaryotes.</title>
        <authorList>
            <person name="Whitman W."/>
        </authorList>
    </citation>
    <scope>NUCLEOTIDE SEQUENCE [LARGE SCALE GENOMIC DNA]</scope>
    <source>
        <strain evidence="2 3">BR 11880</strain>
    </source>
</reference>